<dbReference type="PANTHER" id="PTHR34821">
    <property type="entry name" value="INNER MEMBRANE PROTEIN YDCZ"/>
    <property type="match status" value="1"/>
</dbReference>
<dbReference type="RefSeq" id="WP_035134589.1">
    <property type="nucleotide sequence ID" value="NZ_JPMD01000036.1"/>
</dbReference>
<dbReference type="AlphaFoldDB" id="A0A084J8X7"/>
<dbReference type="EMBL" id="JPMD01000036">
    <property type="protein sequence ID" value="KEZ85411.1"/>
    <property type="molecule type" value="Genomic_DNA"/>
</dbReference>
<gene>
    <name evidence="2" type="ORF">IO99_14895</name>
</gene>
<dbReference type="STRING" id="318464.IO99_14895"/>
<feature type="transmembrane region" description="Helical" evidence="1">
    <location>
        <begin position="121"/>
        <end position="141"/>
    </location>
</feature>
<feature type="transmembrane region" description="Helical" evidence="1">
    <location>
        <begin position="28"/>
        <end position="52"/>
    </location>
</feature>
<proteinExistence type="predicted"/>
<dbReference type="eggNOG" id="COG3238">
    <property type="taxonomic scope" value="Bacteria"/>
</dbReference>
<keyword evidence="1" id="KW-0812">Transmembrane</keyword>
<dbReference type="Pfam" id="PF04657">
    <property type="entry name" value="DMT_YdcZ"/>
    <property type="match status" value="1"/>
</dbReference>
<dbReference type="InterPro" id="IPR006750">
    <property type="entry name" value="YdcZ"/>
</dbReference>
<reference evidence="2 3" key="1">
    <citation type="submission" date="2014-07" db="EMBL/GenBank/DDBJ databases">
        <title>Draft genome of Clostridium sulfidigenes 113A isolated from sediments associated with methane hydrate from Krishna Godavari basin.</title>
        <authorList>
            <person name="Honkalas V.S."/>
            <person name="Dabir A.P."/>
            <person name="Arora P."/>
            <person name="Dhakephalkar P.K."/>
        </authorList>
    </citation>
    <scope>NUCLEOTIDE SEQUENCE [LARGE SCALE GENOMIC DNA]</scope>
    <source>
        <strain evidence="2 3">113A</strain>
    </source>
</reference>
<sequence length="143" mass="15090">MLGIIFSIIAGVTMSVQGVFNTELTKKIGLWETTVLTQAIALITALIVLFFAGDGTFRNLKDANKLYLLAGVLGAVITFTVIKGMSSLGPAIAVATILIAQLIAAALINHFGWFGSTEAGYGIRECIGVVIMIAGIIVFKWKG</sequence>
<feature type="transmembrane region" description="Helical" evidence="1">
    <location>
        <begin position="64"/>
        <end position="82"/>
    </location>
</feature>
<organism evidence="2 3">
    <name type="scientific">Clostridium sulfidigenes</name>
    <dbReference type="NCBI Taxonomy" id="318464"/>
    <lineage>
        <taxon>Bacteria</taxon>
        <taxon>Bacillati</taxon>
        <taxon>Bacillota</taxon>
        <taxon>Clostridia</taxon>
        <taxon>Eubacteriales</taxon>
        <taxon>Clostridiaceae</taxon>
        <taxon>Clostridium</taxon>
    </lineage>
</organism>
<accession>A0A084J8X7</accession>
<keyword evidence="1" id="KW-0472">Membrane</keyword>
<keyword evidence="1" id="KW-1133">Transmembrane helix</keyword>
<evidence type="ECO:0000256" key="1">
    <source>
        <dbReference type="SAM" id="Phobius"/>
    </source>
</evidence>
<comment type="caution">
    <text evidence="2">The sequence shown here is derived from an EMBL/GenBank/DDBJ whole genome shotgun (WGS) entry which is preliminary data.</text>
</comment>
<feature type="transmembrane region" description="Helical" evidence="1">
    <location>
        <begin position="88"/>
        <end position="109"/>
    </location>
</feature>
<dbReference type="GO" id="GO:0005886">
    <property type="term" value="C:plasma membrane"/>
    <property type="evidence" value="ECO:0007669"/>
    <property type="project" value="TreeGrafter"/>
</dbReference>
<protein>
    <submittedName>
        <fullName evidence="2">Membrane protein</fullName>
    </submittedName>
</protein>
<dbReference type="Proteomes" id="UP000028542">
    <property type="component" value="Unassembled WGS sequence"/>
</dbReference>
<evidence type="ECO:0000313" key="3">
    <source>
        <dbReference type="Proteomes" id="UP000028542"/>
    </source>
</evidence>
<dbReference type="PANTHER" id="PTHR34821:SF3">
    <property type="entry name" value="MEMBRANE PROTEIN"/>
    <property type="match status" value="1"/>
</dbReference>
<keyword evidence="3" id="KW-1185">Reference proteome</keyword>
<name>A0A084J8X7_9CLOT</name>
<evidence type="ECO:0000313" key="2">
    <source>
        <dbReference type="EMBL" id="KEZ85411.1"/>
    </source>
</evidence>